<accession>A0A1Z5JSM5</accession>
<dbReference type="AlphaFoldDB" id="A0A1Z5JSM5"/>
<evidence type="ECO:0000313" key="2">
    <source>
        <dbReference type="EMBL" id="GAX17027.1"/>
    </source>
</evidence>
<dbReference type="PANTHER" id="PTHR40535:SF1">
    <property type="entry name" value="CHROMOSOME UNDETERMINED SCAFFOLD_9, WHOLE GENOME SHOTGUN SEQUENCE"/>
    <property type="match status" value="1"/>
</dbReference>
<evidence type="ECO:0000256" key="1">
    <source>
        <dbReference type="SAM" id="Phobius"/>
    </source>
</evidence>
<keyword evidence="1" id="KW-1133">Transmembrane helix</keyword>
<keyword evidence="1" id="KW-0472">Membrane</keyword>
<dbReference type="EMBL" id="BDSP01000111">
    <property type="protein sequence ID" value="GAX17027.1"/>
    <property type="molecule type" value="Genomic_DNA"/>
</dbReference>
<evidence type="ECO:0000313" key="3">
    <source>
        <dbReference type="Proteomes" id="UP000198406"/>
    </source>
</evidence>
<protein>
    <submittedName>
        <fullName evidence="2">Uncharacterized protein</fullName>
    </submittedName>
</protein>
<dbReference type="Proteomes" id="UP000198406">
    <property type="component" value="Unassembled WGS sequence"/>
</dbReference>
<reference evidence="2 3" key="1">
    <citation type="journal article" date="2015" name="Plant Cell">
        <title>Oil accumulation by the oleaginous diatom Fistulifera solaris as revealed by the genome and transcriptome.</title>
        <authorList>
            <person name="Tanaka T."/>
            <person name="Maeda Y."/>
            <person name="Veluchamy A."/>
            <person name="Tanaka M."/>
            <person name="Abida H."/>
            <person name="Marechal E."/>
            <person name="Bowler C."/>
            <person name="Muto M."/>
            <person name="Sunaga Y."/>
            <person name="Tanaka M."/>
            <person name="Yoshino T."/>
            <person name="Taniguchi T."/>
            <person name="Fukuda Y."/>
            <person name="Nemoto M."/>
            <person name="Matsumoto M."/>
            <person name="Wong P.S."/>
            <person name="Aburatani S."/>
            <person name="Fujibuchi W."/>
        </authorList>
    </citation>
    <scope>NUCLEOTIDE SEQUENCE [LARGE SCALE GENOMIC DNA]</scope>
    <source>
        <strain evidence="2 3">JPCC DA0580</strain>
    </source>
</reference>
<dbReference type="PANTHER" id="PTHR40535">
    <property type="entry name" value="CHROMOSOME UNDETERMINED SCAFFOLD_9, WHOLE GENOME SHOTGUN SEQUENCE"/>
    <property type="match status" value="1"/>
</dbReference>
<proteinExistence type="predicted"/>
<organism evidence="2 3">
    <name type="scientific">Fistulifera solaris</name>
    <name type="common">Oleaginous diatom</name>
    <dbReference type="NCBI Taxonomy" id="1519565"/>
    <lineage>
        <taxon>Eukaryota</taxon>
        <taxon>Sar</taxon>
        <taxon>Stramenopiles</taxon>
        <taxon>Ochrophyta</taxon>
        <taxon>Bacillariophyta</taxon>
        <taxon>Bacillariophyceae</taxon>
        <taxon>Bacillariophycidae</taxon>
        <taxon>Naviculales</taxon>
        <taxon>Naviculaceae</taxon>
        <taxon>Fistulifera</taxon>
    </lineage>
</organism>
<feature type="transmembrane region" description="Helical" evidence="1">
    <location>
        <begin position="38"/>
        <end position="57"/>
    </location>
</feature>
<name>A0A1Z5JSM5_FISSO</name>
<comment type="caution">
    <text evidence="2">The sequence shown here is derived from an EMBL/GenBank/DDBJ whole genome shotgun (WGS) entry which is preliminary data.</text>
</comment>
<gene>
    <name evidence="2" type="ORF">FisN_5Hh411</name>
</gene>
<keyword evidence="3" id="KW-1185">Reference proteome</keyword>
<keyword evidence="1" id="KW-0812">Transmembrane</keyword>
<dbReference type="InParanoid" id="A0A1Z5JSM5"/>
<sequence length="275" mass="31476">MPPLTALLFGGWKRRVCTPKLPTVFCISPTARRYAKAAVQYTLLCFVLIILVLWLGAEYEAFRIRRAESTLKFYQTDSVCGIIQLQNESETPLLIDTFENMTVAEAYPEPVTVAHCGDCGKCSNPHDVNIYDDTKNTLFDTTLTCGKRAFIWGRRTADKCMMENVGFTEPCNECWVENILCDLRYCIFTCIWYGLFNEANTGQDQKTLNPCTRCDELRCGPEFVTCAGVNRRRAGILSDIERDLKNEVCHEAAPNWWKDPVLQDKWKQQNHERGL</sequence>
<dbReference type="OrthoDB" id="10261863at2759"/>